<proteinExistence type="predicted"/>
<dbReference type="InterPro" id="IPR003607">
    <property type="entry name" value="HD/PDEase_dom"/>
</dbReference>
<dbReference type="PANTHER" id="PTHR11373">
    <property type="entry name" value="DEOXYNUCLEOSIDE TRIPHOSPHATE TRIPHOSPHOHYDROLASE"/>
    <property type="match status" value="1"/>
</dbReference>
<dbReference type="Proteomes" id="UP001609175">
    <property type="component" value="Unassembled WGS sequence"/>
</dbReference>
<organism evidence="1 2">
    <name type="scientific">Antrihabitans spumae</name>
    <dbReference type="NCBI Taxonomy" id="3373370"/>
    <lineage>
        <taxon>Bacteria</taxon>
        <taxon>Bacillati</taxon>
        <taxon>Actinomycetota</taxon>
        <taxon>Actinomycetes</taxon>
        <taxon>Mycobacteriales</taxon>
        <taxon>Nocardiaceae</taxon>
        <taxon>Antrihabitans</taxon>
    </lineage>
</organism>
<sequence>MKPATRLLEHTPVHQRVLPHTVLHQVCGDRGTLKMTDRPVIEADDLEYDPRSLGKVIRDPIHDYINVPAEIMLIVNHPFFQRLRRVGQTSMSSSVYPSMNGRRFEHSLGAMHLAIRGWDSAWNNCSPAVQELFRETVLKDLRRADTDQATAALVTQAGTDIDGFKQLIATGVAASAILHDIGHPPFSHTLEDFYRGRLDWILRDCHYRIRDSVIAQFAEASSTGFHEVVGAILRKRLQEELGNIGLPWLLIELIASDNPSPGSWNASLHDLISGEVDIDRMDYLMRDRHNSGTEFGVFDRERLIQSLELHYTPELTLHAGPPNYQWAIGYGMRAVSALESLIHGRFNYYRWVVYHHHTVAANRFLNICLINLIAADSTFDESGKEVLPQNSPRLNYFASSDDFSASASLNLAMPDDMTILEWIKNRSEVHRNASISTQGAHDAREQAREKFVALSDIVLFRAQNWCSLWDSEWSYRAVCEAIEPRLMRAVNQARSNFERWASAKDSTWGQAINSRRRIFEQIENTIRNPLFTATGPVPLMNMVAEKLFGTSTSAGEVRLQREISEADSYATVAGPVEGHSRGFWVFAHNTMKPWQDDEFEKWGSQVFVKNKRHALIAVSGPAMRELPNREAERVQFHCYFVDPALNGTFNSASLKRISETFLDHYPAYVFNALNRFVH</sequence>
<comment type="caution">
    <text evidence="1">The sequence shown here is derived from an EMBL/GenBank/DDBJ whole genome shotgun (WGS) entry which is preliminary data.</text>
</comment>
<dbReference type="SUPFAM" id="SSF109604">
    <property type="entry name" value="HD-domain/PDEase-like"/>
    <property type="match status" value="1"/>
</dbReference>
<evidence type="ECO:0000313" key="1">
    <source>
        <dbReference type="EMBL" id="MFH5208608.1"/>
    </source>
</evidence>
<protein>
    <submittedName>
        <fullName evidence="1">Uncharacterized protein</fullName>
    </submittedName>
</protein>
<reference evidence="1 2" key="1">
    <citation type="submission" date="2024-10" db="EMBL/GenBank/DDBJ databases">
        <authorList>
            <person name="Riesco R."/>
        </authorList>
    </citation>
    <scope>NUCLEOTIDE SEQUENCE [LARGE SCALE GENOMIC DNA]</scope>
    <source>
        <strain evidence="1 2">NCIMB 15449</strain>
    </source>
</reference>
<name>A0ABW7JLB9_9NOCA</name>
<dbReference type="CDD" id="cd00077">
    <property type="entry name" value="HDc"/>
    <property type="match status" value="1"/>
</dbReference>
<dbReference type="PANTHER" id="PTHR11373:SF4">
    <property type="entry name" value="DEOXYNUCLEOSIDE TRIPHOSPHATE TRIPHOSPHOHYDROLASE SAMHD1"/>
    <property type="match status" value="1"/>
</dbReference>
<evidence type="ECO:0000313" key="2">
    <source>
        <dbReference type="Proteomes" id="UP001609175"/>
    </source>
</evidence>
<dbReference type="RefSeq" id="WP_395114107.1">
    <property type="nucleotide sequence ID" value="NZ_JBIMSO010000042.1"/>
</dbReference>
<dbReference type="EMBL" id="JBIMSO010000042">
    <property type="protein sequence ID" value="MFH5208608.1"/>
    <property type="molecule type" value="Genomic_DNA"/>
</dbReference>
<accession>A0ABW7JLB9</accession>
<dbReference type="Gene3D" id="1.10.3210.10">
    <property type="entry name" value="Hypothetical protein af1432"/>
    <property type="match status" value="1"/>
</dbReference>
<dbReference type="InterPro" id="IPR050135">
    <property type="entry name" value="dGTPase-like"/>
</dbReference>
<gene>
    <name evidence="1" type="ORF">ACHIPZ_10410</name>
</gene>